<dbReference type="GO" id="GO:0005886">
    <property type="term" value="C:plasma membrane"/>
    <property type="evidence" value="ECO:0007669"/>
    <property type="project" value="UniProtKB-SubCell"/>
</dbReference>
<gene>
    <name evidence="9" type="ORF">A5844_001287</name>
</gene>
<protein>
    <recommendedName>
        <fullName evidence="8">ABC transmembrane type-1 domain-containing protein</fullName>
    </recommendedName>
</protein>
<feature type="domain" description="ABC transmembrane type-1" evidence="8">
    <location>
        <begin position="72"/>
        <end position="261"/>
    </location>
</feature>
<evidence type="ECO:0000313" key="9">
    <source>
        <dbReference type="EMBL" id="OTP11153.1"/>
    </source>
</evidence>
<dbReference type="InterPro" id="IPR000515">
    <property type="entry name" value="MetI-like"/>
</dbReference>
<evidence type="ECO:0000256" key="1">
    <source>
        <dbReference type="ARBA" id="ARBA00004651"/>
    </source>
</evidence>
<dbReference type="Pfam" id="PF12911">
    <property type="entry name" value="OppC_N"/>
    <property type="match status" value="1"/>
</dbReference>
<accession>A0A242K0R3</accession>
<dbReference type="EMBL" id="NGMO01000002">
    <property type="protein sequence ID" value="OTP11153.1"/>
    <property type="molecule type" value="Genomic_DNA"/>
</dbReference>
<proteinExistence type="inferred from homology"/>
<dbReference type="AlphaFoldDB" id="A0A242K0R3"/>
<dbReference type="STRING" id="1987383.A5844_001287"/>
<keyword evidence="5 7" id="KW-1133">Transmembrane helix</keyword>
<dbReference type="Proteomes" id="UP000194933">
    <property type="component" value="Unassembled WGS sequence"/>
</dbReference>
<comment type="subcellular location">
    <subcellularLocation>
        <location evidence="1 7">Cell membrane</location>
        <topology evidence="1 7">Multi-pass membrane protein</topology>
    </subcellularLocation>
</comment>
<name>A0A242K0R3_9ENTE</name>
<feature type="transmembrane region" description="Helical" evidence="7">
    <location>
        <begin position="241"/>
        <end position="260"/>
    </location>
</feature>
<evidence type="ECO:0000256" key="2">
    <source>
        <dbReference type="ARBA" id="ARBA00022448"/>
    </source>
</evidence>
<dbReference type="InterPro" id="IPR050366">
    <property type="entry name" value="BP-dependent_transpt_permease"/>
</dbReference>
<dbReference type="Gene3D" id="1.10.3720.10">
    <property type="entry name" value="MetI-like"/>
    <property type="match status" value="1"/>
</dbReference>
<reference evidence="9 10" key="1">
    <citation type="submission" date="2017-05" db="EMBL/GenBank/DDBJ databases">
        <title>The Genome Sequence of Enterococcus sp. 10A9_DIV0425.</title>
        <authorList>
            <consortium name="The Broad Institute Genomics Platform"/>
            <consortium name="The Broad Institute Genomic Center for Infectious Diseases"/>
            <person name="Earl A."/>
            <person name="Manson A."/>
            <person name="Schwartman J."/>
            <person name="Gilmore M."/>
            <person name="Abouelleil A."/>
            <person name="Cao P."/>
            <person name="Chapman S."/>
            <person name="Cusick C."/>
            <person name="Shea T."/>
            <person name="Young S."/>
            <person name="Neafsey D."/>
            <person name="Nusbaum C."/>
            <person name="Birren B."/>
        </authorList>
    </citation>
    <scope>NUCLEOTIDE SEQUENCE [LARGE SCALE GENOMIC DNA]</scope>
    <source>
        <strain evidence="9 10">10A9_DIV0425</strain>
    </source>
</reference>
<evidence type="ECO:0000256" key="4">
    <source>
        <dbReference type="ARBA" id="ARBA00022692"/>
    </source>
</evidence>
<sequence>MERKKISNDKLFIMCALVLIVVLLFVLFAPVMTKYDPNQQDILAKLQHPSAKHWLGTDQLGRDIYARLLYGGRTTLLLSLLATMVILFSGFLVGWLSAVHQGKFNQLVTFLCDTLMALPSEMIALMIIGLLGPSILTILLAVTLAKWPWYVRMFHHEIRSYQQENYIQFSMITGKSNGWILKNHLLKSIVPLFIVYGTLNLSSIIMSISALSFLGIGVQPPTAEWGAMINEAKNFAFADTWQVIPVGAVLFIVLASLNYLGDQFAAHLISEESRHSHGNLRG</sequence>
<dbReference type="InterPro" id="IPR035906">
    <property type="entry name" value="MetI-like_sf"/>
</dbReference>
<dbReference type="Pfam" id="PF00528">
    <property type="entry name" value="BPD_transp_1"/>
    <property type="match status" value="1"/>
</dbReference>
<evidence type="ECO:0000259" key="8">
    <source>
        <dbReference type="PROSITE" id="PS50928"/>
    </source>
</evidence>
<dbReference type="PANTHER" id="PTHR43386">
    <property type="entry name" value="OLIGOPEPTIDE TRANSPORT SYSTEM PERMEASE PROTEIN APPC"/>
    <property type="match status" value="1"/>
</dbReference>
<comment type="similarity">
    <text evidence="7">Belongs to the binding-protein-dependent transport system permease family.</text>
</comment>
<keyword evidence="2 7" id="KW-0813">Transport</keyword>
<keyword evidence="3" id="KW-1003">Cell membrane</keyword>
<evidence type="ECO:0000256" key="3">
    <source>
        <dbReference type="ARBA" id="ARBA00022475"/>
    </source>
</evidence>
<feature type="transmembrane region" description="Helical" evidence="7">
    <location>
        <begin position="76"/>
        <end position="96"/>
    </location>
</feature>
<dbReference type="GO" id="GO:0055085">
    <property type="term" value="P:transmembrane transport"/>
    <property type="evidence" value="ECO:0007669"/>
    <property type="project" value="InterPro"/>
</dbReference>
<evidence type="ECO:0000256" key="7">
    <source>
        <dbReference type="RuleBase" id="RU363032"/>
    </source>
</evidence>
<dbReference type="PANTHER" id="PTHR43386:SF1">
    <property type="entry name" value="D,D-DIPEPTIDE TRANSPORT SYSTEM PERMEASE PROTEIN DDPC-RELATED"/>
    <property type="match status" value="1"/>
</dbReference>
<comment type="caution">
    <text evidence="9">The sequence shown here is derived from an EMBL/GenBank/DDBJ whole genome shotgun (WGS) entry which is preliminary data.</text>
</comment>
<dbReference type="RefSeq" id="WP_086284393.1">
    <property type="nucleotide sequence ID" value="NZ_NGMO01000002.1"/>
</dbReference>
<evidence type="ECO:0000256" key="6">
    <source>
        <dbReference type="ARBA" id="ARBA00023136"/>
    </source>
</evidence>
<keyword evidence="10" id="KW-1185">Reference proteome</keyword>
<dbReference type="InterPro" id="IPR025966">
    <property type="entry name" value="OppC_N"/>
</dbReference>
<evidence type="ECO:0000256" key="5">
    <source>
        <dbReference type="ARBA" id="ARBA00022989"/>
    </source>
</evidence>
<feature type="transmembrane region" description="Helical" evidence="7">
    <location>
        <begin position="12"/>
        <end position="32"/>
    </location>
</feature>
<feature type="transmembrane region" description="Helical" evidence="7">
    <location>
        <begin position="189"/>
        <end position="216"/>
    </location>
</feature>
<evidence type="ECO:0000313" key="10">
    <source>
        <dbReference type="Proteomes" id="UP000194933"/>
    </source>
</evidence>
<dbReference type="CDD" id="cd06261">
    <property type="entry name" value="TM_PBP2"/>
    <property type="match status" value="1"/>
</dbReference>
<feature type="transmembrane region" description="Helical" evidence="7">
    <location>
        <begin position="134"/>
        <end position="151"/>
    </location>
</feature>
<dbReference type="SUPFAM" id="SSF161098">
    <property type="entry name" value="MetI-like"/>
    <property type="match status" value="1"/>
</dbReference>
<organism evidence="9 10">
    <name type="scientific">Candidatus Enterococcus wittei</name>
    <dbReference type="NCBI Taxonomy" id="1987383"/>
    <lineage>
        <taxon>Bacteria</taxon>
        <taxon>Bacillati</taxon>
        <taxon>Bacillota</taxon>
        <taxon>Bacilli</taxon>
        <taxon>Lactobacillales</taxon>
        <taxon>Enterococcaceae</taxon>
        <taxon>Enterococcus</taxon>
    </lineage>
</organism>
<keyword evidence="6 7" id="KW-0472">Membrane</keyword>
<dbReference type="PROSITE" id="PS50928">
    <property type="entry name" value="ABC_TM1"/>
    <property type="match status" value="1"/>
</dbReference>
<keyword evidence="4 7" id="KW-0812">Transmembrane</keyword>